<dbReference type="EMBL" id="DVMH01000004">
    <property type="protein sequence ID" value="HIU09743.1"/>
    <property type="molecule type" value="Genomic_DNA"/>
</dbReference>
<feature type="transmembrane region" description="Helical" evidence="4">
    <location>
        <begin position="15"/>
        <end position="35"/>
    </location>
</feature>
<evidence type="ECO:0000259" key="5">
    <source>
        <dbReference type="Pfam" id="PF02875"/>
    </source>
</evidence>
<evidence type="ECO:0000256" key="3">
    <source>
        <dbReference type="ARBA" id="ARBA00022840"/>
    </source>
</evidence>
<evidence type="ECO:0000256" key="2">
    <source>
        <dbReference type="ARBA" id="ARBA00022741"/>
    </source>
</evidence>
<dbReference type="SUPFAM" id="SSF53623">
    <property type="entry name" value="MurD-like peptide ligases, catalytic domain"/>
    <property type="match status" value="1"/>
</dbReference>
<feature type="transmembrane region" description="Helical" evidence="4">
    <location>
        <begin position="149"/>
        <end position="173"/>
    </location>
</feature>
<keyword evidence="3" id="KW-0067">ATP-binding</keyword>
<dbReference type="GO" id="GO:0016881">
    <property type="term" value="F:acid-amino acid ligase activity"/>
    <property type="evidence" value="ECO:0007669"/>
    <property type="project" value="InterPro"/>
</dbReference>
<feature type="transmembrane region" description="Helical" evidence="4">
    <location>
        <begin position="125"/>
        <end position="143"/>
    </location>
</feature>
<keyword evidence="1 7" id="KW-0436">Ligase</keyword>
<dbReference type="PANTHER" id="PTHR43024:SF1">
    <property type="entry name" value="UDP-N-ACETYLMURAMOYL-TRIPEPTIDE--D-ALANYL-D-ALANINE LIGASE"/>
    <property type="match status" value="1"/>
</dbReference>
<dbReference type="InterPro" id="IPR013221">
    <property type="entry name" value="Mur_ligase_cen"/>
</dbReference>
<dbReference type="InterPro" id="IPR004101">
    <property type="entry name" value="Mur_ligase_C"/>
</dbReference>
<evidence type="ECO:0000313" key="7">
    <source>
        <dbReference type="EMBL" id="HIU09743.1"/>
    </source>
</evidence>
<dbReference type="SUPFAM" id="SSF53244">
    <property type="entry name" value="MurD-like peptide ligases, peptide-binding domain"/>
    <property type="match status" value="1"/>
</dbReference>
<protein>
    <submittedName>
        <fullName evidence="7">UDP-N-acetylmuramoyl-tripeptide--D-alanyl-D-alanine ligase</fullName>
    </submittedName>
</protein>
<dbReference type="Pfam" id="PF08245">
    <property type="entry name" value="Mur_ligase_M"/>
    <property type="match status" value="1"/>
</dbReference>
<dbReference type="InterPro" id="IPR036565">
    <property type="entry name" value="Mur-like_cat_sf"/>
</dbReference>
<feature type="transmembrane region" description="Helical" evidence="4">
    <location>
        <begin position="63"/>
        <end position="82"/>
    </location>
</feature>
<dbReference type="PANTHER" id="PTHR43024">
    <property type="entry name" value="UDP-N-ACETYLMURAMOYL-TRIPEPTIDE--D-ALANYL-D-ALANINE LIGASE"/>
    <property type="match status" value="1"/>
</dbReference>
<comment type="caution">
    <text evidence="7">The sequence shown here is derived from an EMBL/GenBank/DDBJ whole genome shotgun (WGS) entry which is preliminary data.</text>
</comment>
<feature type="domain" description="Mur ligase C-terminal" evidence="5">
    <location>
        <begin position="416"/>
        <end position="537"/>
    </location>
</feature>
<keyword evidence="4" id="KW-0472">Membrane</keyword>
<dbReference type="Pfam" id="PF02875">
    <property type="entry name" value="Mur_ligase_C"/>
    <property type="match status" value="1"/>
</dbReference>
<evidence type="ECO:0000256" key="1">
    <source>
        <dbReference type="ARBA" id="ARBA00022598"/>
    </source>
</evidence>
<evidence type="ECO:0000259" key="6">
    <source>
        <dbReference type="Pfam" id="PF08245"/>
    </source>
</evidence>
<keyword evidence="4" id="KW-0812">Transmembrane</keyword>
<sequence length="546" mass="59847">MEIIEIAFDQNSYNILIFQMAAFAAVLALWLGYAARRLAYFLHMAQQNSYRPERYLRWLKGRMHADFPLADVLAVVVLALSAIFRPAWTLYVAAVLAVVQFACWRRPSVKKPLVWTDRAKRLYMAAYLPVAALLGVLVSIALLGNTQWAALRLSVMLGAVLVEALPYVMWLAVAVRQPFEEARNQRFIQDAARIIGEMPQLLRIGITGSYGKTSSKVVLGRVLSEAKHTLVTPDSYNTPLGITLTVRNQLKPIHQVFVAEMGARQKGDIQELCDIVHPQIGIVTAIGPQHLETFHDIETVAATKFELIDSLPPDGLAVLNFDDPIIRKKAQNLTVSVLSYGLESADAAYTAKDIAFSPQGMSFTLATPQGTQPIHTRLLGKHNVYNILAAAAVAEHLGITLPVIARAVAQVPPVEHRLAVKNAGGFTIIDDAFNSNPAGAKAAVDVLSAMPGGRKMIITPGMVELGAEQFRLNREFAAYAASKLDFIIIVGHKQSEPLLAGLQDADLPHSQYFVAADLSEAAAFMRGWVRSGDYVLFENDLPDSYL</sequence>
<proteinExistence type="predicted"/>
<keyword evidence="4" id="KW-1133">Transmembrane helix</keyword>
<accession>A0A9D1HKR4</accession>
<reference evidence="7" key="2">
    <citation type="journal article" date="2021" name="PeerJ">
        <title>Extensive microbial diversity within the chicken gut microbiome revealed by metagenomics and culture.</title>
        <authorList>
            <person name="Gilroy R."/>
            <person name="Ravi A."/>
            <person name="Getino M."/>
            <person name="Pursley I."/>
            <person name="Horton D.L."/>
            <person name="Alikhan N.F."/>
            <person name="Baker D."/>
            <person name="Gharbi K."/>
            <person name="Hall N."/>
            <person name="Watson M."/>
            <person name="Adriaenssens E.M."/>
            <person name="Foster-Nyarko E."/>
            <person name="Jarju S."/>
            <person name="Secka A."/>
            <person name="Antonio M."/>
            <person name="Oren A."/>
            <person name="Chaudhuri R.R."/>
            <person name="La Ragione R."/>
            <person name="Hildebrand F."/>
            <person name="Pallen M.J."/>
        </authorList>
    </citation>
    <scope>NUCLEOTIDE SEQUENCE</scope>
    <source>
        <strain evidence="7">2830</strain>
    </source>
</reference>
<keyword evidence="2" id="KW-0547">Nucleotide-binding</keyword>
<name>A0A9D1HKR4_9FIRM</name>
<evidence type="ECO:0000313" key="8">
    <source>
        <dbReference type="Proteomes" id="UP000824124"/>
    </source>
</evidence>
<dbReference type="AlphaFoldDB" id="A0A9D1HKR4"/>
<dbReference type="Proteomes" id="UP000824124">
    <property type="component" value="Unassembled WGS sequence"/>
</dbReference>
<dbReference type="InterPro" id="IPR036615">
    <property type="entry name" value="Mur_ligase_C_dom_sf"/>
</dbReference>
<feature type="domain" description="Mur ligase central" evidence="6">
    <location>
        <begin position="206"/>
        <end position="394"/>
    </location>
</feature>
<dbReference type="Gene3D" id="3.40.1190.10">
    <property type="entry name" value="Mur-like, catalytic domain"/>
    <property type="match status" value="1"/>
</dbReference>
<dbReference type="GO" id="GO:0005524">
    <property type="term" value="F:ATP binding"/>
    <property type="evidence" value="ECO:0007669"/>
    <property type="project" value="UniProtKB-KW"/>
</dbReference>
<evidence type="ECO:0000256" key="4">
    <source>
        <dbReference type="SAM" id="Phobius"/>
    </source>
</evidence>
<dbReference type="Gene3D" id="3.90.190.20">
    <property type="entry name" value="Mur ligase, C-terminal domain"/>
    <property type="match status" value="1"/>
</dbReference>
<organism evidence="7 8">
    <name type="scientific">Candidatus Avidehalobacter gallistercoris</name>
    <dbReference type="NCBI Taxonomy" id="2840694"/>
    <lineage>
        <taxon>Bacteria</taxon>
        <taxon>Bacillati</taxon>
        <taxon>Bacillota</taxon>
        <taxon>Clostridia</taxon>
        <taxon>Eubacteriales</taxon>
        <taxon>Peptococcaceae</taxon>
        <taxon>Peptococcaceae incertae sedis</taxon>
        <taxon>Candidatus Avidehalobacter</taxon>
    </lineage>
</organism>
<gene>
    <name evidence="7" type="ORF">IAB00_00590</name>
</gene>
<reference evidence="7" key="1">
    <citation type="submission" date="2020-10" db="EMBL/GenBank/DDBJ databases">
        <authorList>
            <person name="Gilroy R."/>
        </authorList>
    </citation>
    <scope>NUCLEOTIDE SEQUENCE</scope>
    <source>
        <strain evidence="7">2830</strain>
    </source>
</reference>
<dbReference type="InterPro" id="IPR051046">
    <property type="entry name" value="MurCDEF_CellWall_CoF430Synth"/>
</dbReference>